<evidence type="ECO:0000256" key="1">
    <source>
        <dbReference type="SAM" id="MobiDB-lite"/>
    </source>
</evidence>
<organism evidence="2 3">
    <name type="scientific">Tanacetum coccineum</name>
    <dbReference type="NCBI Taxonomy" id="301880"/>
    <lineage>
        <taxon>Eukaryota</taxon>
        <taxon>Viridiplantae</taxon>
        <taxon>Streptophyta</taxon>
        <taxon>Embryophyta</taxon>
        <taxon>Tracheophyta</taxon>
        <taxon>Spermatophyta</taxon>
        <taxon>Magnoliopsida</taxon>
        <taxon>eudicotyledons</taxon>
        <taxon>Gunneridae</taxon>
        <taxon>Pentapetalae</taxon>
        <taxon>asterids</taxon>
        <taxon>campanulids</taxon>
        <taxon>Asterales</taxon>
        <taxon>Asteraceae</taxon>
        <taxon>Asteroideae</taxon>
        <taxon>Anthemideae</taxon>
        <taxon>Anthemidinae</taxon>
        <taxon>Tanacetum</taxon>
    </lineage>
</organism>
<accession>A0ABQ5BWV2</accession>
<sequence>MSKQTSSGTSKAKAFTKDRPEGQPPNAPRYQPIARPPNHFVSRPTCHLVSIPKGVSAGRGGNSSASGNGDWFVDDRRDISEYIDEGNRHVVRPRGIHGGRVGRSNGSELACKQAPPSILSSISDHTSYIGMNQQPFFACDTQSHRHPTDADDHRLNATTQAPLVRRSDLWRYVKKRVVIKDTSTSALNTSVVTHPTADTPKEVTRSPTEVSSIRKHSRSTTPFLNADIESQQIPAKSAQTVCHNRNVRMRLKSTQSNKPVKVGGLPTTAEQYLRASDIITNHHTSVRHMKPVYLFPRFLIVSET</sequence>
<feature type="region of interest" description="Disordered" evidence="1">
    <location>
        <begin position="1"/>
        <end position="32"/>
    </location>
</feature>
<feature type="region of interest" description="Disordered" evidence="1">
    <location>
        <begin position="195"/>
        <end position="219"/>
    </location>
</feature>
<dbReference type="EMBL" id="BQNB010013626">
    <property type="protein sequence ID" value="GJT18282.1"/>
    <property type="molecule type" value="Genomic_DNA"/>
</dbReference>
<protein>
    <submittedName>
        <fullName evidence="2">Uncharacterized protein</fullName>
    </submittedName>
</protein>
<comment type="caution">
    <text evidence="2">The sequence shown here is derived from an EMBL/GenBank/DDBJ whole genome shotgun (WGS) entry which is preliminary data.</text>
</comment>
<gene>
    <name evidence="2" type="ORF">Tco_0876988</name>
</gene>
<reference evidence="2" key="1">
    <citation type="journal article" date="2022" name="Int. J. Mol. Sci.">
        <title>Draft Genome of Tanacetum Coccineum: Genomic Comparison of Closely Related Tanacetum-Family Plants.</title>
        <authorList>
            <person name="Yamashiro T."/>
            <person name="Shiraishi A."/>
            <person name="Nakayama K."/>
            <person name="Satake H."/>
        </authorList>
    </citation>
    <scope>NUCLEOTIDE SEQUENCE</scope>
</reference>
<evidence type="ECO:0000313" key="3">
    <source>
        <dbReference type="Proteomes" id="UP001151760"/>
    </source>
</evidence>
<keyword evidence="3" id="KW-1185">Reference proteome</keyword>
<proteinExistence type="predicted"/>
<reference evidence="2" key="2">
    <citation type="submission" date="2022-01" db="EMBL/GenBank/DDBJ databases">
        <authorList>
            <person name="Yamashiro T."/>
            <person name="Shiraishi A."/>
            <person name="Satake H."/>
            <person name="Nakayama K."/>
        </authorList>
    </citation>
    <scope>NUCLEOTIDE SEQUENCE</scope>
</reference>
<name>A0ABQ5BWV2_9ASTR</name>
<dbReference type="Proteomes" id="UP001151760">
    <property type="component" value="Unassembled WGS sequence"/>
</dbReference>
<evidence type="ECO:0000313" key="2">
    <source>
        <dbReference type="EMBL" id="GJT18282.1"/>
    </source>
</evidence>
<feature type="compositionally biased region" description="Polar residues" evidence="1">
    <location>
        <begin position="1"/>
        <end position="10"/>
    </location>
</feature>